<organism evidence="13 14">
    <name type="scientific">Cryptolaemus montrouzieri</name>
    <dbReference type="NCBI Taxonomy" id="559131"/>
    <lineage>
        <taxon>Eukaryota</taxon>
        <taxon>Metazoa</taxon>
        <taxon>Ecdysozoa</taxon>
        <taxon>Arthropoda</taxon>
        <taxon>Hexapoda</taxon>
        <taxon>Insecta</taxon>
        <taxon>Pterygota</taxon>
        <taxon>Neoptera</taxon>
        <taxon>Endopterygota</taxon>
        <taxon>Coleoptera</taxon>
        <taxon>Polyphaga</taxon>
        <taxon>Cucujiformia</taxon>
        <taxon>Coccinelloidea</taxon>
        <taxon>Coccinellidae</taxon>
        <taxon>Scymninae</taxon>
        <taxon>Scymnini</taxon>
        <taxon>Cryptolaemus</taxon>
    </lineage>
</organism>
<sequence>MVDSSMERKRTFFNACSVGFMGRIFFFFGRKMVRAKVRKKNVKNRIGLKVRRRKQQASNIDTIQCKEENQEYHENSEAVRNERETCSGDFKKRMLSNYSAPKKKRYRKDDPRKIPCKVCNRRFTFNYLLKIHFHNDIDMSEYICSLCGEIYSSEDDLKTHKTNIHAEEAARLQCDECGKQYTYEGDLSRHIKTKHEGFIYKCEVCEKSFNNNQSLKEHILVKHDESYVKPKYPCTFCDKHFSCKKTLMLHVKNIHYGLRHFYICDMCGKSLATPNSFRNHLRTHTNDKPFPCTVCGKRFGRNHHLQDHLVTHTKEKPHSCTKCGKAFTQRAPLLRHMKCVHETARPYQCLICSKSFATKSLVHTHAKLHNVIN</sequence>
<evidence type="ECO:0000256" key="8">
    <source>
        <dbReference type="ARBA" id="ARBA00023163"/>
    </source>
</evidence>
<keyword evidence="2" id="KW-0479">Metal-binding</keyword>
<feature type="domain" description="C2H2-type" evidence="12">
    <location>
        <begin position="347"/>
        <end position="373"/>
    </location>
</feature>
<dbReference type="Pfam" id="PF13912">
    <property type="entry name" value="zf-C2H2_6"/>
    <property type="match status" value="1"/>
</dbReference>
<dbReference type="Proteomes" id="UP001516400">
    <property type="component" value="Unassembled WGS sequence"/>
</dbReference>
<dbReference type="PANTHER" id="PTHR16515">
    <property type="entry name" value="PR DOMAIN ZINC FINGER PROTEIN"/>
    <property type="match status" value="1"/>
</dbReference>
<dbReference type="AlphaFoldDB" id="A0ABD2P0A7"/>
<keyword evidence="5" id="KW-0862">Zinc</keyword>
<dbReference type="PROSITE" id="PS00028">
    <property type="entry name" value="ZINC_FINGER_C2H2_1"/>
    <property type="match status" value="8"/>
</dbReference>
<feature type="transmembrane region" description="Helical" evidence="11">
    <location>
        <begin position="12"/>
        <end position="29"/>
    </location>
</feature>
<dbReference type="Gene3D" id="3.30.160.60">
    <property type="entry name" value="Classic Zinc Finger"/>
    <property type="match status" value="7"/>
</dbReference>
<feature type="domain" description="C2H2-type" evidence="12">
    <location>
        <begin position="290"/>
        <end position="317"/>
    </location>
</feature>
<evidence type="ECO:0000256" key="7">
    <source>
        <dbReference type="ARBA" id="ARBA00023125"/>
    </source>
</evidence>
<accession>A0ABD2P0A7</accession>
<keyword evidence="3" id="KW-0677">Repeat</keyword>
<dbReference type="InterPro" id="IPR050331">
    <property type="entry name" value="Zinc_finger"/>
</dbReference>
<dbReference type="FunFam" id="3.30.160.60:FF:000322">
    <property type="entry name" value="GDNF-inducible zinc finger protein 1"/>
    <property type="match status" value="1"/>
</dbReference>
<dbReference type="Pfam" id="PF00096">
    <property type="entry name" value="zf-C2H2"/>
    <property type="match status" value="6"/>
</dbReference>
<feature type="domain" description="C2H2-type" evidence="12">
    <location>
        <begin position="262"/>
        <end position="289"/>
    </location>
</feature>
<evidence type="ECO:0000313" key="13">
    <source>
        <dbReference type="EMBL" id="KAL3284273.1"/>
    </source>
</evidence>
<keyword evidence="9" id="KW-0539">Nucleus</keyword>
<name>A0ABD2P0A7_9CUCU</name>
<protein>
    <recommendedName>
        <fullName evidence="12">C2H2-type domain-containing protein</fullName>
    </recommendedName>
</protein>
<dbReference type="PROSITE" id="PS50157">
    <property type="entry name" value="ZINC_FINGER_C2H2_2"/>
    <property type="match status" value="8"/>
</dbReference>
<keyword evidence="8" id="KW-0804">Transcription</keyword>
<evidence type="ECO:0000256" key="11">
    <source>
        <dbReference type="SAM" id="Phobius"/>
    </source>
</evidence>
<feature type="domain" description="C2H2-type" evidence="12">
    <location>
        <begin position="232"/>
        <end position="260"/>
    </location>
</feature>
<dbReference type="PANTHER" id="PTHR16515:SF49">
    <property type="entry name" value="GASTRULA ZINC FINGER PROTEIN XLCGF49.1-LIKE-RELATED"/>
    <property type="match status" value="1"/>
</dbReference>
<dbReference type="InterPro" id="IPR036236">
    <property type="entry name" value="Znf_C2H2_sf"/>
</dbReference>
<dbReference type="SUPFAM" id="SSF57667">
    <property type="entry name" value="beta-beta-alpha zinc fingers"/>
    <property type="match status" value="5"/>
</dbReference>
<comment type="subcellular location">
    <subcellularLocation>
        <location evidence="1">Nucleus</location>
    </subcellularLocation>
</comment>
<gene>
    <name evidence="13" type="ORF">HHI36_018431</name>
</gene>
<keyword evidence="4 10" id="KW-0863">Zinc-finger</keyword>
<keyword evidence="7" id="KW-0238">DNA-binding</keyword>
<feature type="domain" description="C2H2-type" evidence="12">
    <location>
        <begin position="318"/>
        <end position="346"/>
    </location>
</feature>
<dbReference type="GO" id="GO:0008270">
    <property type="term" value="F:zinc ion binding"/>
    <property type="evidence" value="ECO:0007669"/>
    <property type="project" value="UniProtKB-KW"/>
</dbReference>
<reference evidence="13 14" key="1">
    <citation type="journal article" date="2021" name="BMC Biol.">
        <title>Horizontally acquired antibacterial genes associated with adaptive radiation of ladybird beetles.</title>
        <authorList>
            <person name="Li H.S."/>
            <person name="Tang X.F."/>
            <person name="Huang Y.H."/>
            <person name="Xu Z.Y."/>
            <person name="Chen M.L."/>
            <person name="Du X.Y."/>
            <person name="Qiu B.Y."/>
            <person name="Chen P.T."/>
            <person name="Zhang W."/>
            <person name="Slipinski A."/>
            <person name="Escalona H.E."/>
            <person name="Waterhouse R.M."/>
            <person name="Zwick A."/>
            <person name="Pang H."/>
        </authorList>
    </citation>
    <scope>NUCLEOTIDE SEQUENCE [LARGE SCALE GENOMIC DNA]</scope>
    <source>
        <strain evidence="13">SYSU2018</strain>
    </source>
</reference>
<comment type="caution">
    <text evidence="13">The sequence shown here is derived from an EMBL/GenBank/DDBJ whole genome shotgun (WGS) entry which is preliminary data.</text>
</comment>
<feature type="domain" description="C2H2-type" evidence="12">
    <location>
        <begin position="200"/>
        <end position="223"/>
    </location>
</feature>
<evidence type="ECO:0000256" key="3">
    <source>
        <dbReference type="ARBA" id="ARBA00022737"/>
    </source>
</evidence>
<keyword evidence="6" id="KW-0805">Transcription regulation</keyword>
<evidence type="ECO:0000256" key="10">
    <source>
        <dbReference type="PROSITE-ProRule" id="PRU00042"/>
    </source>
</evidence>
<feature type="domain" description="C2H2-type" evidence="12">
    <location>
        <begin position="172"/>
        <end position="197"/>
    </location>
</feature>
<keyword evidence="11" id="KW-0812">Transmembrane</keyword>
<evidence type="ECO:0000256" key="4">
    <source>
        <dbReference type="ARBA" id="ARBA00022771"/>
    </source>
</evidence>
<dbReference type="GO" id="GO:0005634">
    <property type="term" value="C:nucleus"/>
    <property type="evidence" value="ECO:0007669"/>
    <property type="project" value="UniProtKB-SubCell"/>
</dbReference>
<evidence type="ECO:0000313" key="14">
    <source>
        <dbReference type="Proteomes" id="UP001516400"/>
    </source>
</evidence>
<dbReference type="GO" id="GO:0003677">
    <property type="term" value="F:DNA binding"/>
    <property type="evidence" value="ECO:0007669"/>
    <property type="project" value="UniProtKB-KW"/>
</dbReference>
<feature type="domain" description="C2H2-type" evidence="12">
    <location>
        <begin position="142"/>
        <end position="170"/>
    </location>
</feature>
<evidence type="ECO:0000256" key="2">
    <source>
        <dbReference type="ARBA" id="ARBA00022723"/>
    </source>
</evidence>
<keyword evidence="11" id="KW-1133">Transmembrane helix</keyword>
<dbReference type="InterPro" id="IPR013087">
    <property type="entry name" value="Znf_C2H2_type"/>
</dbReference>
<evidence type="ECO:0000259" key="12">
    <source>
        <dbReference type="PROSITE" id="PS50157"/>
    </source>
</evidence>
<dbReference type="EMBL" id="JABFTP020000165">
    <property type="protein sequence ID" value="KAL3284273.1"/>
    <property type="molecule type" value="Genomic_DNA"/>
</dbReference>
<dbReference type="FunFam" id="3.30.160.60:FF:000624">
    <property type="entry name" value="zinc finger protein 697"/>
    <property type="match status" value="1"/>
</dbReference>
<evidence type="ECO:0000256" key="5">
    <source>
        <dbReference type="ARBA" id="ARBA00022833"/>
    </source>
</evidence>
<proteinExistence type="predicted"/>
<keyword evidence="14" id="KW-1185">Reference proteome</keyword>
<dbReference type="SMART" id="SM00355">
    <property type="entry name" value="ZnF_C2H2"/>
    <property type="match status" value="9"/>
</dbReference>
<evidence type="ECO:0000256" key="9">
    <source>
        <dbReference type="ARBA" id="ARBA00023242"/>
    </source>
</evidence>
<keyword evidence="11" id="KW-0472">Membrane</keyword>
<evidence type="ECO:0000256" key="1">
    <source>
        <dbReference type="ARBA" id="ARBA00004123"/>
    </source>
</evidence>
<evidence type="ECO:0000256" key="6">
    <source>
        <dbReference type="ARBA" id="ARBA00023015"/>
    </source>
</evidence>